<dbReference type="InterPro" id="IPR011059">
    <property type="entry name" value="Metal-dep_hydrolase_composite"/>
</dbReference>
<protein>
    <submittedName>
        <fullName evidence="3">Alpha-D-ribose 1-methylphosphonate 5-triphosphate diphosphatase</fullName>
        <ecNumber evidence="3">3.6.1.63</ecNumber>
    </submittedName>
</protein>
<keyword evidence="3" id="KW-0378">Hydrolase</keyword>
<dbReference type="GO" id="GO:0019700">
    <property type="term" value="P:organic phosphonate catabolic process"/>
    <property type="evidence" value="ECO:0007669"/>
    <property type="project" value="InterPro"/>
</dbReference>
<accession>A0A927FWK9</accession>
<sequence length="419" mass="45145">MVRPGARPASGTRSPGAVPRTGQGTAVPAARRFQAGRGGLRQGTQAFCNARIVLEDSIVEGSLLVENGVISSIDSGPSRTGEDLGGDYLIPGLVELHTDHLENHYRPRPGVFWDPLAALHAHDAQIVGSGITTVFDAVRIGSDQDLPDMLAHARELVLAIREGRRGDWLRAEHFIHLRCELPSHDVVSHFDALASDPATRLASLMDHTPGQRQFRSLEDYKRFYRKQMGRTEDELQAYLAARQAEHDRYSATNRQALVERARERGLALASHDDATLVHVEEAVSDGVAIAEFPTTLEAASAAHDAGLAVLMGAPNVVRGRSHSGNISATDLVAAGLLDILSSDYVPFALLQAVFLLPERVEGFPLWSALSTVTSRPAAAAGLTDRGRIAPGLRADLVRIGADLPLPVVRGVWREGVRVS</sequence>
<dbReference type="Gene3D" id="3.20.20.140">
    <property type="entry name" value="Metal-dependent hydrolases"/>
    <property type="match status" value="2"/>
</dbReference>
<dbReference type="NCBIfam" id="NF011987">
    <property type="entry name" value="PRK15446.2-3"/>
    <property type="match status" value="1"/>
</dbReference>
<evidence type="ECO:0000256" key="1">
    <source>
        <dbReference type="SAM" id="MobiDB-lite"/>
    </source>
</evidence>
<dbReference type="SUPFAM" id="SSF51556">
    <property type="entry name" value="Metallo-dependent hydrolases"/>
    <property type="match status" value="1"/>
</dbReference>
<comment type="caution">
    <text evidence="3">The sequence shown here is derived from an EMBL/GenBank/DDBJ whole genome shotgun (WGS) entry which is preliminary data.</text>
</comment>
<dbReference type="SUPFAM" id="SSF51338">
    <property type="entry name" value="Composite domain of metallo-dependent hydrolases"/>
    <property type="match status" value="1"/>
</dbReference>
<gene>
    <name evidence="3" type="ORF">IC608_11860</name>
</gene>
<dbReference type="InterPro" id="IPR012696">
    <property type="entry name" value="PhnM"/>
</dbReference>
<keyword evidence="4" id="KW-1185">Reference proteome</keyword>
<evidence type="ECO:0000313" key="3">
    <source>
        <dbReference type="EMBL" id="MBD8066163.1"/>
    </source>
</evidence>
<feature type="domain" description="Amidohydrolase-related" evidence="2">
    <location>
        <begin position="127"/>
        <end position="415"/>
    </location>
</feature>
<dbReference type="NCBIfam" id="TIGR02318">
    <property type="entry name" value="phosphono_phnM"/>
    <property type="match status" value="1"/>
</dbReference>
<dbReference type="CDD" id="cd01306">
    <property type="entry name" value="PhnM"/>
    <property type="match status" value="1"/>
</dbReference>
<dbReference type="NCBIfam" id="NF011981">
    <property type="entry name" value="PRK15446.1-2"/>
    <property type="match status" value="1"/>
</dbReference>
<dbReference type="GO" id="GO:0016810">
    <property type="term" value="F:hydrolase activity, acting on carbon-nitrogen (but not peptide) bonds"/>
    <property type="evidence" value="ECO:0007669"/>
    <property type="project" value="InterPro"/>
</dbReference>
<dbReference type="InterPro" id="IPR006680">
    <property type="entry name" value="Amidohydro-rel"/>
</dbReference>
<dbReference type="InterPro" id="IPR051781">
    <property type="entry name" value="Metallo-dep_Hydrolase"/>
</dbReference>
<name>A0A927FWK9_9HYPH</name>
<dbReference type="PANTHER" id="PTHR43135">
    <property type="entry name" value="ALPHA-D-RIBOSE 1-METHYLPHOSPHONATE 5-TRIPHOSPHATE DIPHOSPHATASE"/>
    <property type="match status" value="1"/>
</dbReference>
<dbReference type="Proteomes" id="UP000654108">
    <property type="component" value="Unassembled WGS sequence"/>
</dbReference>
<dbReference type="NCBIfam" id="NF011983">
    <property type="entry name" value="PRK15446.1-4"/>
    <property type="match status" value="1"/>
</dbReference>
<dbReference type="NCBIfam" id="NF011990">
    <property type="entry name" value="PRK15446.2-6"/>
    <property type="match status" value="1"/>
</dbReference>
<dbReference type="InterPro" id="IPR032466">
    <property type="entry name" value="Metal_Hydrolase"/>
</dbReference>
<dbReference type="NCBIfam" id="NF011984">
    <property type="entry name" value="PRK15446.1-5"/>
    <property type="match status" value="1"/>
</dbReference>
<dbReference type="Pfam" id="PF01979">
    <property type="entry name" value="Amidohydro_1"/>
    <property type="match status" value="1"/>
</dbReference>
<dbReference type="EMBL" id="JACYFU010000003">
    <property type="protein sequence ID" value="MBD8066163.1"/>
    <property type="molecule type" value="Genomic_DNA"/>
</dbReference>
<dbReference type="PANTHER" id="PTHR43135:SF3">
    <property type="entry name" value="ALPHA-D-RIBOSE 1-METHYLPHOSPHONATE 5-TRIPHOSPHATE DIPHOSPHATASE"/>
    <property type="match status" value="1"/>
</dbReference>
<feature type="region of interest" description="Disordered" evidence="1">
    <location>
        <begin position="1"/>
        <end position="27"/>
    </location>
</feature>
<organism evidence="3 4">
    <name type="scientific">Devosia oryzisoli</name>
    <dbReference type="NCBI Taxonomy" id="2774138"/>
    <lineage>
        <taxon>Bacteria</taxon>
        <taxon>Pseudomonadati</taxon>
        <taxon>Pseudomonadota</taxon>
        <taxon>Alphaproteobacteria</taxon>
        <taxon>Hyphomicrobiales</taxon>
        <taxon>Devosiaceae</taxon>
        <taxon>Devosia</taxon>
    </lineage>
</organism>
<reference evidence="3" key="1">
    <citation type="submission" date="2020-09" db="EMBL/GenBank/DDBJ databases">
        <title>Genome seq and assembly of Devosia sp.</title>
        <authorList>
            <person name="Chhetri G."/>
        </authorList>
    </citation>
    <scope>NUCLEOTIDE SEQUENCE</scope>
    <source>
        <strain evidence="3">PTR5</strain>
    </source>
</reference>
<dbReference type="EC" id="3.6.1.63" evidence="3"/>
<evidence type="ECO:0000313" key="4">
    <source>
        <dbReference type="Proteomes" id="UP000654108"/>
    </source>
</evidence>
<dbReference type="PIRSF" id="PIRSF038971">
    <property type="entry name" value="PhnM"/>
    <property type="match status" value="1"/>
</dbReference>
<evidence type="ECO:0000259" key="2">
    <source>
        <dbReference type="Pfam" id="PF01979"/>
    </source>
</evidence>
<proteinExistence type="predicted"/>
<dbReference type="AlphaFoldDB" id="A0A927FWK9"/>
<dbReference type="Gene3D" id="2.30.40.10">
    <property type="entry name" value="Urease, subunit C, domain 1"/>
    <property type="match status" value="2"/>
</dbReference>